<gene>
    <name evidence="2" type="ORF">ILT43_18565</name>
</gene>
<feature type="transmembrane region" description="Helical" evidence="1">
    <location>
        <begin position="193"/>
        <end position="216"/>
    </location>
</feature>
<dbReference type="EMBL" id="JAFEMC010000007">
    <property type="protein sequence ID" value="MBM6578389.1"/>
    <property type="molecule type" value="Genomic_DNA"/>
</dbReference>
<feature type="transmembrane region" description="Helical" evidence="1">
    <location>
        <begin position="331"/>
        <end position="349"/>
    </location>
</feature>
<comment type="caution">
    <text evidence="2">The sequence shown here is derived from an EMBL/GenBank/DDBJ whole genome shotgun (WGS) entry which is preliminary data.</text>
</comment>
<feature type="transmembrane region" description="Helical" evidence="1">
    <location>
        <begin position="283"/>
        <end position="300"/>
    </location>
</feature>
<sequence length="372" mass="39287">MRRRPLAPLLLAQPSRFAGWPQNAARMMLAALAALLLAALVAMGTPNPDVGAPSDGMSDAVLYGTIVDNVRHGGDYYAVAADALRSSSYPLRPFVAFRLPTLAVVAGAMPAFVVTVLLWMLTVAVALAWYARLAPALAQTPARVAAMLLLLAGLAAASAPELAIFHELWAGLLIALSLALHRPAGRPDRWIEPVAIGLAAALIRETAALYLVVMLVLAARDGARREAIGWAAALVVLAVILGFHAQAVAEVVRPLDPASPGWGGLLGLGFAIRATILSSALQFVPLWLAAPFLVLALAGWSAWREPIAVRVQVTIAAYALVLAIVARADNYYWALLIAPLSVVGLIFAVDSLRDLIAAARDGRRITVTRVVR</sequence>
<proteinExistence type="predicted"/>
<feature type="transmembrane region" description="Helical" evidence="1">
    <location>
        <begin position="102"/>
        <end position="130"/>
    </location>
</feature>
<accession>A0ABS2DBR9</accession>
<keyword evidence="1" id="KW-1133">Transmembrane helix</keyword>
<dbReference type="Proteomes" id="UP000763641">
    <property type="component" value="Unassembled WGS sequence"/>
</dbReference>
<feature type="transmembrane region" description="Helical" evidence="1">
    <location>
        <begin position="307"/>
        <end position="325"/>
    </location>
</feature>
<name>A0ABS2DBR9_9SPHN</name>
<evidence type="ECO:0000313" key="2">
    <source>
        <dbReference type="EMBL" id="MBM6578389.1"/>
    </source>
</evidence>
<evidence type="ECO:0000256" key="1">
    <source>
        <dbReference type="SAM" id="Phobius"/>
    </source>
</evidence>
<protein>
    <recommendedName>
        <fullName evidence="4">DUF2029 domain-containing protein</fullName>
    </recommendedName>
</protein>
<dbReference type="RefSeq" id="WP_204200484.1">
    <property type="nucleotide sequence ID" value="NZ_JAFEMC010000007.1"/>
</dbReference>
<keyword evidence="1" id="KW-0472">Membrane</keyword>
<reference evidence="2 3" key="1">
    <citation type="submission" date="2020-12" db="EMBL/GenBank/DDBJ databases">
        <title>Sphingomonas sp.</title>
        <authorList>
            <person name="Kim M.K."/>
        </authorList>
    </citation>
    <scope>NUCLEOTIDE SEQUENCE [LARGE SCALE GENOMIC DNA]</scope>
    <source>
        <strain evidence="2 3">BT552</strain>
    </source>
</reference>
<evidence type="ECO:0000313" key="3">
    <source>
        <dbReference type="Proteomes" id="UP000763641"/>
    </source>
</evidence>
<organism evidence="2 3">
    <name type="scientific">Sphingomonas longa</name>
    <dbReference type="NCBI Taxonomy" id="2778730"/>
    <lineage>
        <taxon>Bacteria</taxon>
        <taxon>Pseudomonadati</taxon>
        <taxon>Pseudomonadota</taxon>
        <taxon>Alphaproteobacteria</taxon>
        <taxon>Sphingomonadales</taxon>
        <taxon>Sphingomonadaceae</taxon>
        <taxon>Sphingomonas</taxon>
    </lineage>
</organism>
<feature type="transmembrane region" description="Helical" evidence="1">
    <location>
        <begin position="261"/>
        <end position="277"/>
    </location>
</feature>
<evidence type="ECO:0008006" key="4">
    <source>
        <dbReference type="Google" id="ProtNLM"/>
    </source>
</evidence>
<feature type="transmembrane region" description="Helical" evidence="1">
    <location>
        <begin position="142"/>
        <end position="158"/>
    </location>
</feature>
<keyword evidence="3" id="KW-1185">Reference proteome</keyword>
<feature type="transmembrane region" description="Helical" evidence="1">
    <location>
        <begin position="228"/>
        <end position="249"/>
    </location>
</feature>
<keyword evidence="1" id="KW-0812">Transmembrane</keyword>